<evidence type="ECO:0000256" key="4">
    <source>
        <dbReference type="ARBA" id="ARBA00022989"/>
    </source>
</evidence>
<dbReference type="GO" id="GO:0012505">
    <property type="term" value="C:endomembrane system"/>
    <property type="evidence" value="ECO:0007669"/>
    <property type="project" value="TreeGrafter"/>
</dbReference>
<evidence type="ECO:0000256" key="2">
    <source>
        <dbReference type="ARBA" id="ARBA00010131"/>
    </source>
</evidence>
<gene>
    <name evidence="6" type="ORF">NEZAVI_LOCUS3028</name>
</gene>
<evidence type="ECO:0000256" key="3">
    <source>
        <dbReference type="ARBA" id="ARBA00022692"/>
    </source>
</evidence>
<proteinExistence type="inferred from homology"/>
<dbReference type="OrthoDB" id="21458at2759"/>
<keyword evidence="3" id="KW-0812">Transmembrane</keyword>
<keyword evidence="7" id="KW-1185">Reference proteome</keyword>
<dbReference type="Pfam" id="PF14778">
    <property type="entry name" value="ODR4-like"/>
    <property type="match status" value="1"/>
</dbReference>
<dbReference type="GO" id="GO:0008104">
    <property type="term" value="P:intracellular protein localization"/>
    <property type="evidence" value="ECO:0007669"/>
    <property type="project" value="TreeGrafter"/>
</dbReference>
<keyword evidence="4" id="KW-1133">Transmembrane helix</keyword>
<evidence type="ECO:0000256" key="1">
    <source>
        <dbReference type="ARBA" id="ARBA00004370"/>
    </source>
</evidence>
<organism evidence="6 7">
    <name type="scientific">Nezara viridula</name>
    <name type="common">Southern green stink bug</name>
    <name type="synonym">Cimex viridulus</name>
    <dbReference type="NCBI Taxonomy" id="85310"/>
    <lineage>
        <taxon>Eukaryota</taxon>
        <taxon>Metazoa</taxon>
        <taxon>Ecdysozoa</taxon>
        <taxon>Arthropoda</taxon>
        <taxon>Hexapoda</taxon>
        <taxon>Insecta</taxon>
        <taxon>Pterygota</taxon>
        <taxon>Neoptera</taxon>
        <taxon>Paraneoptera</taxon>
        <taxon>Hemiptera</taxon>
        <taxon>Heteroptera</taxon>
        <taxon>Panheteroptera</taxon>
        <taxon>Pentatomomorpha</taxon>
        <taxon>Pentatomoidea</taxon>
        <taxon>Pentatomidae</taxon>
        <taxon>Pentatominae</taxon>
        <taxon>Nezara</taxon>
    </lineage>
</organism>
<dbReference type="Proteomes" id="UP001152798">
    <property type="component" value="Chromosome 1"/>
</dbReference>
<dbReference type="EMBL" id="OV725077">
    <property type="protein sequence ID" value="CAH1392154.1"/>
    <property type="molecule type" value="Genomic_DNA"/>
</dbReference>
<reference evidence="6" key="1">
    <citation type="submission" date="2022-01" db="EMBL/GenBank/DDBJ databases">
        <authorList>
            <person name="King R."/>
        </authorList>
    </citation>
    <scope>NUCLEOTIDE SEQUENCE</scope>
</reference>
<accession>A0A9P0E5P7</accession>
<evidence type="ECO:0000313" key="6">
    <source>
        <dbReference type="EMBL" id="CAH1392156.1"/>
    </source>
</evidence>
<keyword evidence="5" id="KW-0472">Membrane</keyword>
<dbReference type="GO" id="GO:0016020">
    <property type="term" value="C:membrane"/>
    <property type="evidence" value="ECO:0007669"/>
    <property type="project" value="UniProtKB-SubCell"/>
</dbReference>
<comment type="subcellular location">
    <subcellularLocation>
        <location evidence="1">Membrane</location>
    </subcellularLocation>
</comment>
<dbReference type="PANTHER" id="PTHR33966">
    <property type="entry name" value="PROTEIN ODR-4 HOMOLOG"/>
    <property type="match status" value="1"/>
</dbReference>
<name>A0A9P0E5P7_NEZVI</name>
<dbReference type="PANTHER" id="PTHR33966:SF1">
    <property type="entry name" value="PROTEIN ODR-4 HOMOLOG"/>
    <property type="match status" value="1"/>
</dbReference>
<evidence type="ECO:0000313" key="7">
    <source>
        <dbReference type="Proteomes" id="UP001152798"/>
    </source>
</evidence>
<sequence length="228" mass="25466">MGRTVLADEKLIENLCDISKSGGFVPGLIVGQCAIPNQKDYIVHLPITPSPGQNQDELIGDGNPAVESYEKLLDIDESAISEHARVVTRMLSGGMWVLGFFIVGPGDLFSDKNSLVKLRAIANKIHNCTKGNDYMNGKDPTNQKMILHFCSISKKYTCKTIEMDNLNSSIRPVDWKFKPYTTSWLQIDSVLDFDWLPPFFVDHVGTKKKLLVWLTIIISIRPGVSQQV</sequence>
<protein>
    <submittedName>
        <fullName evidence="6">Uncharacterized protein</fullName>
    </submittedName>
</protein>
<dbReference type="EMBL" id="OV725077">
    <property type="protein sequence ID" value="CAH1392156.1"/>
    <property type="molecule type" value="Genomic_DNA"/>
</dbReference>
<dbReference type="AlphaFoldDB" id="A0A9P0E5P7"/>
<evidence type="ECO:0000256" key="5">
    <source>
        <dbReference type="ARBA" id="ARBA00023136"/>
    </source>
</evidence>
<comment type="similarity">
    <text evidence="2">Belongs to the ODR-4 family.</text>
</comment>
<dbReference type="InterPro" id="IPR029454">
    <property type="entry name" value="ODR-4-like"/>
</dbReference>